<name>A0A0N4ZZH0_PARTI</name>
<dbReference type="Proteomes" id="UP000038045">
    <property type="component" value="Unplaced"/>
</dbReference>
<reference evidence="13" key="1">
    <citation type="submission" date="2017-02" db="UniProtKB">
        <authorList>
            <consortium name="WormBaseParasite"/>
        </authorList>
    </citation>
    <scope>IDENTIFICATION</scope>
</reference>
<evidence type="ECO:0000256" key="4">
    <source>
        <dbReference type="ARBA" id="ARBA00022679"/>
    </source>
</evidence>
<evidence type="ECO:0000256" key="6">
    <source>
        <dbReference type="ARBA" id="ARBA00022729"/>
    </source>
</evidence>
<feature type="transmembrane region" description="Helical" evidence="11">
    <location>
        <begin position="490"/>
        <end position="514"/>
    </location>
</feature>
<protein>
    <recommendedName>
        <fullName evidence="11">UDP-glucuronosyltransferase</fullName>
        <ecNumber evidence="11">2.4.1.17</ecNumber>
    </recommendedName>
</protein>
<dbReference type="Pfam" id="PF00201">
    <property type="entry name" value="UDPGT"/>
    <property type="match status" value="1"/>
</dbReference>
<keyword evidence="7 11" id="KW-1133">Transmembrane helix</keyword>
<keyword evidence="4 10" id="KW-0808">Transferase</keyword>
<dbReference type="CDD" id="cd03784">
    <property type="entry name" value="GT1_Gtf-like"/>
    <property type="match status" value="1"/>
</dbReference>
<proteinExistence type="inferred from homology"/>
<evidence type="ECO:0000256" key="9">
    <source>
        <dbReference type="ARBA" id="ARBA00047475"/>
    </source>
</evidence>
<dbReference type="PANTHER" id="PTHR48043:SF23">
    <property type="entry name" value="UDP-GLUCURONOSYLTRANSFERASE"/>
    <property type="match status" value="1"/>
</dbReference>
<keyword evidence="8 11" id="KW-0472">Membrane</keyword>
<dbReference type="PROSITE" id="PS00375">
    <property type="entry name" value="UDPGT"/>
    <property type="match status" value="1"/>
</dbReference>
<evidence type="ECO:0000256" key="1">
    <source>
        <dbReference type="ARBA" id="ARBA00004167"/>
    </source>
</evidence>
<dbReference type="FunFam" id="3.40.50.2000:FF:000038">
    <property type="entry name" value="UDP-GlucuronosylTransferase"/>
    <property type="match status" value="1"/>
</dbReference>
<keyword evidence="3 10" id="KW-0328">Glycosyltransferase</keyword>
<evidence type="ECO:0000256" key="8">
    <source>
        <dbReference type="ARBA" id="ARBA00023136"/>
    </source>
</evidence>
<dbReference type="GO" id="GO:0016020">
    <property type="term" value="C:membrane"/>
    <property type="evidence" value="ECO:0007669"/>
    <property type="project" value="UniProtKB-SubCell"/>
</dbReference>
<evidence type="ECO:0000256" key="3">
    <source>
        <dbReference type="ARBA" id="ARBA00022676"/>
    </source>
</evidence>
<keyword evidence="6" id="KW-0732">Signal</keyword>
<dbReference type="STRING" id="131310.A0A0N4ZZH0"/>
<evidence type="ECO:0000256" key="5">
    <source>
        <dbReference type="ARBA" id="ARBA00022692"/>
    </source>
</evidence>
<keyword evidence="12" id="KW-1185">Reference proteome</keyword>
<sequence>MLRLVIFLSLINIAYSYKILIYNPRLSHSHITFVGKIADILQEAGNDVTVLQQIQAKNVTTIGSKLAKVIILNGADTEHEMLELKKSFDKNIWSLEDNNNIFDASAILNRVWKINEKQCKTLISNQTLIKELKDQKFDIGFAETFSSCGFGILNKVNIKTIISGAATGFGEAFFSDYGLPFPTSYLPPIMGGGNIPKGFRERLRNVITYHVSKYMYVDASIQSSQRAYNEIYGNNAPNIAELIKNVAFSVINTSPLLDFPHPTTSKIVEIAGIELAKPNKVDEQWDRILNLRPKNVLISFGSAVMSYEMPLEMKLSIVKSIKQFPETTFIWKYESNDTTFADGCDNIIFKEWIPQIEILNDVRLNLFVTHGGLNSAIELASRGTPAIFIPLFSDQKRNAFMLGRYGSSKVLNKINLMDDKIFSELIREMLMNDIYKVNAKKLSSMVYNYPLDGKNKLIKSFAFACEFGHVKEMDLPSVEMNFVELYNLDIYTLAFFLIIILFLIIFKCLHYILIKLIRTSSRYKQKKE</sequence>
<evidence type="ECO:0000313" key="12">
    <source>
        <dbReference type="Proteomes" id="UP000038045"/>
    </source>
</evidence>
<evidence type="ECO:0000256" key="2">
    <source>
        <dbReference type="ARBA" id="ARBA00009995"/>
    </source>
</evidence>
<comment type="catalytic activity">
    <reaction evidence="9 11">
        <text>glucuronate acceptor + UDP-alpha-D-glucuronate = acceptor beta-D-glucuronoside + UDP + H(+)</text>
        <dbReference type="Rhea" id="RHEA:21032"/>
        <dbReference type="ChEBI" id="CHEBI:15378"/>
        <dbReference type="ChEBI" id="CHEBI:58052"/>
        <dbReference type="ChEBI" id="CHEBI:58223"/>
        <dbReference type="ChEBI" id="CHEBI:132367"/>
        <dbReference type="ChEBI" id="CHEBI:132368"/>
        <dbReference type="EC" id="2.4.1.17"/>
    </reaction>
</comment>
<dbReference type="EC" id="2.4.1.17" evidence="11"/>
<accession>A0A0N4ZZH0</accession>
<dbReference type="InterPro" id="IPR035595">
    <property type="entry name" value="UDP_glycos_trans_CS"/>
</dbReference>
<dbReference type="Gene3D" id="3.40.50.2000">
    <property type="entry name" value="Glycogen Phosphorylase B"/>
    <property type="match status" value="1"/>
</dbReference>
<dbReference type="WBParaSite" id="PTRK_0001427900.1">
    <property type="protein sequence ID" value="PTRK_0001427900.1"/>
    <property type="gene ID" value="PTRK_0001427900"/>
</dbReference>
<dbReference type="AlphaFoldDB" id="A0A0N4ZZH0"/>
<comment type="subcellular location">
    <subcellularLocation>
        <location evidence="1 11">Membrane</location>
        <topology evidence="1 11">Single-pass membrane protein</topology>
    </subcellularLocation>
</comment>
<evidence type="ECO:0000256" key="7">
    <source>
        <dbReference type="ARBA" id="ARBA00022989"/>
    </source>
</evidence>
<dbReference type="SUPFAM" id="SSF53756">
    <property type="entry name" value="UDP-Glycosyltransferase/glycogen phosphorylase"/>
    <property type="match status" value="1"/>
</dbReference>
<evidence type="ECO:0000256" key="11">
    <source>
        <dbReference type="RuleBase" id="RU362059"/>
    </source>
</evidence>
<organism evidence="12 13">
    <name type="scientific">Parastrongyloides trichosuri</name>
    <name type="common">Possum-specific nematode worm</name>
    <dbReference type="NCBI Taxonomy" id="131310"/>
    <lineage>
        <taxon>Eukaryota</taxon>
        <taxon>Metazoa</taxon>
        <taxon>Ecdysozoa</taxon>
        <taxon>Nematoda</taxon>
        <taxon>Chromadorea</taxon>
        <taxon>Rhabditida</taxon>
        <taxon>Tylenchina</taxon>
        <taxon>Panagrolaimomorpha</taxon>
        <taxon>Strongyloidoidea</taxon>
        <taxon>Strongyloididae</taxon>
        <taxon>Parastrongyloides</taxon>
    </lineage>
</organism>
<dbReference type="InterPro" id="IPR002213">
    <property type="entry name" value="UDP_glucos_trans"/>
</dbReference>
<dbReference type="InterPro" id="IPR050271">
    <property type="entry name" value="UDP-glycosyltransferase"/>
</dbReference>
<dbReference type="PANTHER" id="PTHR48043">
    <property type="entry name" value="EG:EG0003.4 PROTEIN-RELATED"/>
    <property type="match status" value="1"/>
</dbReference>
<dbReference type="GO" id="GO:0015020">
    <property type="term" value="F:glucuronosyltransferase activity"/>
    <property type="evidence" value="ECO:0007669"/>
    <property type="project" value="UniProtKB-EC"/>
</dbReference>
<comment type="similarity">
    <text evidence="2 10">Belongs to the UDP-glycosyltransferase family.</text>
</comment>
<evidence type="ECO:0000256" key="10">
    <source>
        <dbReference type="RuleBase" id="RU003718"/>
    </source>
</evidence>
<evidence type="ECO:0000313" key="13">
    <source>
        <dbReference type="WBParaSite" id="PTRK_0001427900.1"/>
    </source>
</evidence>
<keyword evidence="5 11" id="KW-0812">Transmembrane</keyword>